<keyword evidence="1" id="KW-1133">Transmembrane helix</keyword>
<keyword evidence="3" id="KW-1185">Reference proteome</keyword>
<gene>
    <name evidence="2" type="ORF">ESP62_007945</name>
</gene>
<dbReference type="OrthoDB" id="3204158at2"/>
<sequence>MTRSVLQAATHGGLLVADTRGWRLLAGSGGSVVEHRPDGSTRTVAEAGQVDRVVLVRGADLARRLGGGRARGDAISLLTDDAVALTVPLTSVHLGIETFDTDLMRATSGAADFALAIGRTLEIATPDEIARVNAARGAFTRGPSSDGMRRVRILHVGLLLLAAVGFVLSVAADDDHRRQVQLATIVLIAPLAVVAASLLRLSGTFVGQRPPPPDGRAVVPNVLPADRWLWLRESQLQIGADDVVHTEHARETWLPGPRRGGVVTCVIAPGAIWFLDRHGVTLGVVMAERWITPGGSAEALELACAGAGIAVDFHSTGDVPPTLQADVDPAVYASSQALLYLQPPLERGVPVPAESWVVGFLGFTVGAGSLALQVADGVDPVDIVYCIVGLTIAVSQIVVTMRFRRWNNRQMSTDTTGTRS</sequence>
<dbReference type="RefSeq" id="WP_129182940.1">
    <property type="nucleotide sequence ID" value="NZ_JAGIOG010000001.1"/>
</dbReference>
<dbReference type="Proteomes" id="UP001515100">
    <property type="component" value="Unassembled WGS sequence"/>
</dbReference>
<evidence type="ECO:0000256" key="1">
    <source>
        <dbReference type="SAM" id="Phobius"/>
    </source>
</evidence>
<feature type="transmembrane region" description="Helical" evidence="1">
    <location>
        <begin position="178"/>
        <end position="199"/>
    </location>
</feature>
<dbReference type="EMBL" id="SDPP02000002">
    <property type="protein sequence ID" value="KAA1378298.1"/>
    <property type="molecule type" value="Genomic_DNA"/>
</dbReference>
<protein>
    <submittedName>
        <fullName evidence="2">Uncharacterized protein</fullName>
    </submittedName>
</protein>
<reference evidence="2" key="1">
    <citation type="submission" date="2019-09" db="EMBL/GenBank/DDBJ databases">
        <authorList>
            <person name="Li J."/>
        </authorList>
    </citation>
    <scope>NUCLEOTIDE SEQUENCE [LARGE SCALE GENOMIC DNA]</scope>
    <source>
        <strain evidence="2">NRBC 14897</strain>
    </source>
</reference>
<organism evidence="2 3">
    <name type="scientific">Aeromicrobium fastidiosum</name>
    <dbReference type="NCBI Taxonomy" id="52699"/>
    <lineage>
        <taxon>Bacteria</taxon>
        <taxon>Bacillati</taxon>
        <taxon>Actinomycetota</taxon>
        <taxon>Actinomycetes</taxon>
        <taxon>Propionibacteriales</taxon>
        <taxon>Nocardioidaceae</taxon>
        <taxon>Aeromicrobium</taxon>
    </lineage>
</organism>
<feature type="transmembrane region" description="Helical" evidence="1">
    <location>
        <begin position="381"/>
        <end position="401"/>
    </location>
</feature>
<feature type="transmembrane region" description="Helical" evidence="1">
    <location>
        <begin position="356"/>
        <end position="375"/>
    </location>
</feature>
<evidence type="ECO:0000313" key="2">
    <source>
        <dbReference type="EMBL" id="KAA1378298.1"/>
    </source>
</evidence>
<dbReference type="AlphaFoldDB" id="A0A641AM01"/>
<keyword evidence="1" id="KW-0812">Transmembrane</keyword>
<keyword evidence="1" id="KW-0472">Membrane</keyword>
<feature type="transmembrane region" description="Helical" evidence="1">
    <location>
        <begin position="153"/>
        <end position="172"/>
    </location>
</feature>
<name>A0A641AM01_9ACTN</name>
<proteinExistence type="predicted"/>
<accession>A0A641AM01</accession>
<evidence type="ECO:0000313" key="3">
    <source>
        <dbReference type="Proteomes" id="UP001515100"/>
    </source>
</evidence>
<comment type="caution">
    <text evidence="2">The sequence shown here is derived from an EMBL/GenBank/DDBJ whole genome shotgun (WGS) entry which is preliminary data.</text>
</comment>